<keyword evidence="4" id="KW-0175">Coiled coil</keyword>
<dbReference type="SUPFAM" id="SSF58104">
    <property type="entry name" value="Methyl-accepting chemotaxis protein (MCP) signaling domain"/>
    <property type="match status" value="1"/>
</dbReference>
<dbReference type="Proteomes" id="UP000016587">
    <property type="component" value="Chromosome"/>
</dbReference>
<dbReference type="InterPro" id="IPR004089">
    <property type="entry name" value="MCPsignal_dom"/>
</dbReference>
<dbReference type="PROSITE" id="PS51257">
    <property type="entry name" value="PROKAR_LIPOPROTEIN"/>
    <property type="match status" value="1"/>
</dbReference>
<dbReference type="PATRIC" id="fig|1121448.10.peg.3195"/>
<organism evidence="7 8">
    <name type="scientific">Megalodesulfovibrio gigas (strain ATCC 19364 / DSM 1382 / NCIMB 9332 / VKM B-1759)</name>
    <name type="common">Desulfovibrio gigas</name>
    <dbReference type="NCBI Taxonomy" id="1121448"/>
    <lineage>
        <taxon>Bacteria</taxon>
        <taxon>Pseudomonadati</taxon>
        <taxon>Thermodesulfobacteriota</taxon>
        <taxon>Desulfovibrionia</taxon>
        <taxon>Desulfovibrionales</taxon>
        <taxon>Desulfovibrionaceae</taxon>
        <taxon>Megalodesulfovibrio</taxon>
    </lineage>
</organism>
<dbReference type="HOGENOM" id="CLU_595461_0_0_7"/>
<evidence type="ECO:0000256" key="2">
    <source>
        <dbReference type="ARBA" id="ARBA00029447"/>
    </source>
</evidence>
<dbReference type="PROSITE" id="PS50111">
    <property type="entry name" value="CHEMOTAXIS_TRANSDUC_2"/>
    <property type="match status" value="1"/>
</dbReference>
<sequence length="459" mass="49833">MLLRGLAAGVLLGLVWLAACQLFFPAQALLAGAGALLLPLLGLVGAVFFFKEPTSRAHLLQEHAQELDAMRQAWQARLDESQARAAAHEAQAQHKAAAVREAEEHLESLADTVMSLQRRIHISDEILAVVVGQLQHSTGSIETATVEVIGSLNQLVASMDGSISANNQLLGLIRQRLAQHIADTGTSRNFEYLRARYMETIKSVVAELAVIVEGKAEYAQKLDHMQGILEEVLPFSEDVSYIADQTNLLALNAAIEAARAGEAGRGFAVVADEVRKLAQKSADSAVNIRQGLGRAHRFISDATMSVKEAIEVENVYVSSTSALMEGLFVSLLEISTEMEGIMDAFIGETSQNSERIKSMIFNLQFEDIIKQVVGHAIEALHEIRQEFAAVQSKSDLESELLRLGLREEILERLSSLYTMETERALAHSILGTATAKATNTAAVTAAASSEERGEDVTFF</sequence>
<evidence type="ECO:0000256" key="1">
    <source>
        <dbReference type="ARBA" id="ARBA00022500"/>
    </source>
</evidence>
<evidence type="ECO:0000259" key="6">
    <source>
        <dbReference type="PROSITE" id="PS50111"/>
    </source>
</evidence>
<keyword evidence="5" id="KW-0472">Membrane</keyword>
<evidence type="ECO:0000256" key="3">
    <source>
        <dbReference type="PROSITE-ProRule" id="PRU00284"/>
    </source>
</evidence>
<feature type="domain" description="Methyl-accepting transducer" evidence="6">
    <location>
        <begin position="130"/>
        <end position="364"/>
    </location>
</feature>
<dbReference type="GO" id="GO:0004888">
    <property type="term" value="F:transmembrane signaling receptor activity"/>
    <property type="evidence" value="ECO:0007669"/>
    <property type="project" value="TreeGrafter"/>
</dbReference>
<gene>
    <name evidence="7" type="ORF">DGI_3240</name>
</gene>
<dbReference type="Pfam" id="PF00015">
    <property type="entry name" value="MCPsignal"/>
    <property type="match status" value="1"/>
</dbReference>
<dbReference type="InterPro" id="IPR051310">
    <property type="entry name" value="MCP_chemotaxis"/>
</dbReference>
<accession>T2GG38</accession>
<dbReference type="eggNOG" id="COG0840">
    <property type="taxonomic scope" value="Bacteria"/>
</dbReference>
<dbReference type="GO" id="GO:0006935">
    <property type="term" value="P:chemotaxis"/>
    <property type="evidence" value="ECO:0007669"/>
    <property type="project" value="UniProtKB-KW"/>
</dbReference>
<feature type="transmembrane region" description="Helical" evidence="5">
    <location>
        <begin position="30"/>
        <end position="50"/>
    </location>
</feature>
<evidence type="ECO:0000256" key="4">
    <source>
        <dbReference type="SAM" id="Coils"/>
    </source>
</evidence>
<keyword evidence="1" id="KW-0145">Chemotaxis</keyword>
<dbReference type="SMART" id="SM00283">
    <property type="entry name" value="MA"/>
    <property type="match status" value="1"/>
</dbReference>
<keyword evidence="5" id="KW-0812">Transmembrane</keyword>
<feature type="coiled-coil region" evidence="4">
    <location>
        <begin position="64"/>
        <end position="119"/>
    </location>
</feature>
<dbReference type="PANTHER" id="PTHR43531:SF11">
    <property type="entry name" value="METHYL-ACCEPTING CHEMOTAXIS PROTEIN 3"/>
    <property type="match status" value="1"/>
</dbReference>
<comment type="similarity">
    <text evidence="2">Belongs to the methyl-accepting chemotaxis (MCP) protein family.</text>
</comment>
<evidence type="ECO:0000256" key="5">
    <source>
        <dbReference type="SAM" id="Phobius"/>
    </source>
</evidence>
<reference evidence="7 8" key="1">
    <citation type="journal article" date="2013" name="J. Bacteriol.">
        <title>Roles of HynAB and Ech, the only two hydrogenases found in the model sulfate reducer Desulfovibrio gigas.</title>
        <authorList>
            <person name="Morais-Silva F.O."/>
            <person name="Santos C.I."/>
            <person name="Rodrigues R."/>
            <person name="Pereira I.A."/>
            <person name="Rodrigues-Pousada C."/>
        </authorList>
    </citation>
    <scope>NUCLEOTIDE SEQUENCE [LARGE SCALE GENOMIC DNA]</scope>
    <source>
        <strain evidence="8">ATCC 19364 / DSM 1382 / NCIMB 9332 / VKM B-1759</strain>
    </source>
</reference>
<dbReference type="EMBL" id="CP006585">
    <property type="protein sequence ID" value="AGW14942.1"/>
    <property type="molecule type" value="Genomic_DNA"/>
</dbReference>
<keyword evidence="5" id="KW-1133">Transmembrane helix</keyword>
<dbReference type="GO" id="GO:0005886">
    <property type="term" value="C:plasma membrane"/>
    <property type="evidence" value="ECO:0007669"/>
    <property type="project" value="TreeGrafter"/>
</dbReference>
<evidence type="ECO:0000313" key="8">
    <source>
        <dbReference type="Proteomes" id="UP000016587"/>
    </source>
</evidence>
<dbReference type="Gene3D" id="1.10.287.950">
    <property type="entry name" value="Methyl-accepting chemotaxis protein"/>
    <property type="match status" value="1"/>
</dbReference>
<dbReference type="KEGG" id="dgg:DGI_3240"/>
<name>T2GG38_MEGG1</name>
<dbReference type="GO" id="GO:0007165">
    <property type="term" value="P:signal transduction"/>
    <property type="evidence" value="ECO:0007669"/>
    <property type="project" value="UniProtKB-KW"/>
</dbReference>
<protein>
    <submittedName>
        <fullName evidence="7">Putative methyl-accepting chemotaxis sensory transducer</fullName>
    </submittedName>
</protein>
<evidence type="ECO:0000313" key="7">
    <source>
        <dbReference type="EMBL" id="AGW14942.1"/>
    </source>
</evidence>
<dbReference type="PANTHER" id="PTHR43531">
    <property type="entry name" value="PROTEIN ICFG"/>
    <property type="match status" value="1"/>
</dbReference>
<keyword evidence="8" id="KW-1185">Reference proteome</keyword>
<dbReference type="STRING" id="1121448.DGI_3240"/>
<dbReference type="RefSeq" id="WP_021762038.1">
    <property type="nucleotide sequence ID" value="NC_022444.1"/>
</dbReference>
<keyword evidence="3" id="KW-0807">Transducer</keyword>
<dbReference type="AlphaFoldDB" id="T2GG38"/>
<proteinExistence type="inferred from homology"/>
<reference evidence="8" key="2">
    <citation type="submission" date="2013-07" db="EMBL/GenBank/DDBJ databases">
        <authorList>
            <person name="Morais-Silva F.O."/>
            <person name="Rezende A.M."/>
            <person name="Pimentel C."/>
            <person name="Resende D.M."/>
            <person name="Santos C.I."/>
            <person name="Clemente C."/>
            <person name="de Oliveira L.M."/>
            <person name="da Silva S.M."/>
            <person name="Costa D.A."/>
            <person name="Varela-Raposo A."/>
            <person name="Horacio E.C.A."/>
            <person name="Matos M."/>
            <person name="Flores O."/>
            <person name="Ruiz J.C."/>
            <person name="Rodrigues-Pousada C."/>
        </authorList>
    </citation>
    <scope>NUCLEOTIDE SEQUENCE [LARGE SCALE GENOMIC DNA]</scope>
    <source>
        <strain evidence="8">ATCC 19364 / DSM 1382 / NCIMB 9332 / VKM B-1759</strain>
    </source>
</reference>